<dbReference type="KEGG" id="amij:EQM06_01540"/>
<dbReference type="CDD" id="cd04647">
    <property type="entry name" value="LbH_MAT_like"/>
    <property type="match status" value="1"/>
</dbReference>
<dbReference type="Proteomes" id="UP000287601">
    <property type="component" value="Chromosome"/>
</dbReference>
<keyword evidence="1" id="KW-0012">Acyltransferase</keyword>
<keyword evidence="2" id="KW-1185">Reference proteome</keyword>
<dbReference type="GO" id="GO:0016746">
    <property type="term" value="F:acyltransferase activity"/>
    <property type="evidence" value="ECO:0007669"/>
    <property type="project" value="UniProtKB-KW"/>
</dbReference>
<dbReference type="InterPro" id="IPR051159">
    <property type="entry name" value="Hexapeptide_acetyltransf"/>
</dbReference>
<dbReference type="PANTHER" id="PTHR23416">
    <property type="entry name" value="SIALIC ACID SYNTHASE-RELATED"/>
    <property type="match status" value="1"/>
</dbReference>
<dbReference type="RefSeq" id="WP_128744667.1">
    <property type="nucleotide sequence ID" value="NZ_CP035281.1"/>
</dbReference>
<dbReference type="PANTHER" id="PTHR23416:SF78">
    <property type="entry name" value="LIPOPOLYSACCHARIDE BIOSYNTHESIS O-ACETYL TRANSFERASE WBBJ-RELATED"/>
    <property type="match status" value="1"/>
</dbReference>
<dbReference type="AlphaFoldDB" id="A0A410PSW7"/>
<gene>
    <name evidence="1" type="ORF">EQM06_01540</name>
</gene>
<evidence type="ECO:0000313" key="1">
    <source>
        <dbReference type="EMBL" id="QAT42013.1"/>
    </source>
</evidence>
<dbReference type="EMBL" id="CP035281">
    <property type="protein sequence ID" value="QAT42013.1"/>
    <property type="molecule type" value="Genomic_DNA"/>
</dbReference>
<dbReference type="Gene3D" id="2.160.10.10">
    <property type="entry name" value="Hexapeptide repeat proteins"/>
    <property type="match status" value="1"/>
</dbReference>
<accession>A0A410PSW7</accession>
<sequence>MGFISKLRILRDLDVIKCIYWNFFAKQVQREEGCYLIIHKNAILDIHKNAKIILRGRKIELGYNKLSGSKAETQLRMENDSLWNARNGADIFYNTVIEVKENAVLDTGYFSINGGSVIIASKKITFGEDVMLGRNIIIYDSDFHQVLNKKQQMTNPPQEIIIENHVWLTSNITVLKGTCIGEGSLISSQTLIRKDVPKGVLVSGTSLAKVAKDEIFWSRRSTNKRIN</sequence>
<reference evidence="1 2" key="1">
    <citation type="submission" date="2019-01" db="EMBL/GenBank/DDBJ databases">
        <title>Draft genomes of a novel of Aminipila strains.</title>
        <authorList>
            <person name="Ma S."/>
        </authorList>
    </citation>
    <scope>NUCLEOTIDE SEQUENCE [LARGE SCALE GENOMIC DNA]</scope>
    <source>
        <strain evidence="2">JN-39</strain>
    </source>
</reference>
<protein>
    <submittedName>
        <fullName evidence="1">Acyltransferase</fullName>
    </submittedName>
</protein>
<dbReference type="OrthoDB" id="9801697at2"/>
<dbReference type="InterPro" id="IPR011004">
    <property type="entry name" value="Trimer_LpxA-like_sf"/>
</dbReference>
<dbReference type="SUPFAM" id="SSF51161">
    <property type="entry name" value="Trimeric LpxA-like enzymes"/>
    <property type="match status" value="1"/>
</dbReference>
<name>A0A410PSW7_9FIRM</name>
<organism evidence="1 2">
    <name type="scientific">Aminipila luticellarii</name>
    <dbReference type="NCBI Taxonomy" id="2507160"/>
    <lineage>
        <taxon>Bacteria</taxon>
        <taxon>Bacillati</taxon>
        <taxon>Bacillota</taxon>
        <taxon>Clostridia</taxon>
        <taxon>Peptostreptococcales</taxon>
        <taxon>Anaerovoracaceae</taxon>
        <taxon>Aminipila</taxon>
    </lineage>
</organism>
<evidence type="ECO:0000313" key="2">
    <source>
        <dbReference type="Proteomes" id="UP000287601"/>
    </source>
</evidence>
<keyword evidence="1" id="KW-0808">Transferase</keyword>
<proteinExistence type="predicted"/>